<comment type="caution">
    <text evidence="3">The sequence shown here is derived from an EMBL/GenBank/DDBJ whole genome shotgun (WGS) entry which is preliminary data.</text>
</comment>
<name>A0A6B2NQF9_9RHOB</name>
<dbReference type="EMBL" id="JAAGOX010000032">
    <property type="protein sequence ID" value="NDW46391.1"/>
    <property type="molecule type" value="Genomic_DNA"/>
</dbReference>
<dbReference type="RefSeq" id="WP_164131425.1">
    <property type="nucleotide sequence ID" value="NZ_JAAGOX010000032.1"/>
</dbReference>
<evidence type="ECO:0000256" key="1">
    <source>
        <dbReference type="ARBA" id="ARBA00022741"/>
    </source>
</evidence>
<keyword evidence="1" id="KW-0547">Nucleotide-binding</keyword>
<dbReference type="PANTHER" id="PTHR34784">
    <property type="entry name" value="50S RIBOSOMAL PROTEIN L34"/>
    <property type="match status" value="1"/>
</dbReference>
<evidence type="ECO:0000313" key="3">
    <source>
        <dbReference type="EMBL" id="NDW46391.1"/>
    </source>
</evidence>
<evidence type="ECO:0000256" key="2">
    <source>
        <dbReference type="ARBA" id="ARBA00023134"/>
    </source>
</evidence>
<protein>
    <submittedName>
        <fullName evidence="3">Uncharacterized protein</fullName>
    </submittedName>
</protein>
<keyword evidence="2" id="KW-0342">GTP-binding</keyword>
<proteinExistence type="predicted"/>
<accession>A0A6B2NQF9</accession>
<dbReference type="Pfam" id="PF09585">
    <property type="entry name" value="Lin0512_fam"/>
    <property type="match status" value="1"/>
</dbReference>
<gene>
    <name evidence="3" type="ORF">G0P99_15665</name>
</gene>
<dbReference type="GO" id="GO:0005525">
    <property type="term" value="F:GTP binding"/>
    <property type="evidence" value="ECO:0007669"/>
    <property type="project" value="UniProtKB-KW"/>
</dbReference>
<dbReference type="AlphaFoldDB" id="A0A6B2NQF9"/>
<dbReference type="Gene3D" id="3.30.1330.20">
    <property type="entry name" value="Tubulin/FtsZ, C-terminal domain"/>
    <property type="match status" value="1"/>
</dbReference>
<dbReference type="NCBIfam" id="TIGR02058">
    <property type="entry name" value="lin0512_fam"/>
    <property type="match status" value="1"/>
</dbReference>
<dbReference type="InterPro" id="IPR037103">
    <property type="entry name" value="Tubulin/FtsZ-like_C"/>
</dbReference>
<dbReference type="InterPro" id="IPR011719">
    <property type="entry name" value="CHP02058"/>
</dbReference>
<dbReference type="PANTHER" id="PTHR34784:SF1">
    <property type="entry name" value="50S RIBOSOMAL PROTEIN L34"/>
    <property type="match status" value="1"/>
</dbReference>
<organism evidence="3">
    <name type="scientific">Ruegeria sp. PrR005</name>
    <dbReference type="NCBI Taxonomy" id="2706882"/>
    <lineage>
        <taxon>Bacteria</taxon>
        <taxon>Pseudomonadati</taxon>
        <taxon>Pseudomonadota</taxon>
        <taxon>Alphaproteobacteria</taxon>
        <taxon>Rhodobacterales</taxon>
        <taxon>Roseobacteraceae</taxon>
        <taxon>Ruegeria</taxon>
    </lineage>
</organism>
<sequence>MTERRMILEMGTGNDLYGQDYTKAARRAVQDALHHSSITLFSKLGIDSAEMRVQVTIGVQRPEEVDCAAVAAELPRGRAEVRAVMGGLDVEDAETGNRHVIATAAVEAFLPDLTGKYRLS</sequence>
<reference evidence="3" key="1">
    <citation type="submission" date="2020-02" db="EMBL/GenBank/DDBJ databases">
        <title>Delineation of the pyrene-degrading pathway in Roseobacter clade bacteria by genomic analysis.</title>
        <authorList>
            <person name="Zhou H."/>
            <person name="Wang H."/>
        </authorList>
    </citation>
    <scope>NUCLEOTIDE SEQUENCE</scope>
    <source>
        <strain evidence="3">PrR005</strain>
    </source>
</reference>